<dbReference type="Proteomes" id="UP001152888">
    <property type="component" value="Unassembled WGS sequence"/>
</dbReference>
<protein>
    <recommendedName>
        <fullName evidence="9">Gamma-interferon-inducible lysosomal thiol reductase</fullName>
    </recommendedName>
</protein>
<comment type="subcellular location">
    <subcellularLocation>
        <location evidence="1">Secreted</location>
    </subcellularLocation>
</comment>
<evidence type="ECO:0008006" key="9">
    <source>
        <dbReference type="Google" id="ProtNLM"/>
    </source>
</evidence>
<comment type="similarity">
    <text evidence="2">Belongs to the GILT family.</text>
</comment>
<dbReference type="InterPro" id="IPR004911">
    <property type="entry name" value="Interferon-induced_GILT"/>
</dbReference>
<comment type="caution">
    <text evidence="7">The sequence shown here is derived from an EMBL/GenBank/DDBJ whole genome shotgun (WGS) entry which is preliminary data.</text>
</comment>
<dbReference type="PANTHER" id="PTHR13234">
    <property type="entry name" value="GAMMA-INTERFERON INDUCIBLE LYSOSOMAL THIOL REDUCTASE GILT"/>
    <property type="match status" value="1"/>
</dbReference>
<evidence type="ECO:0000256" key="2">
    <source>
        <dbReference type="ARBA" id="ARBA00005679"/>
    </source>
</evidence>
<evidence type="ECO:0000256" key="1">
    <source>
        <dbReference type="ARBA" id="ARBA00004613"/>
    </source>
</evidence>
<dbReference type="AlphaFoldDB" id="A0A9P0PML5"/>
<feature type="signal peptide" evidence="6">
    <location>
        <begin position="1"/>
        <end position="23"/>
    </location>
</feature>
<gene>
    <name evidence="7" type="ORF">ACAOBT_LOCUS19370</name>
</gene>
<dbReference type="OrthoDB" id="958254at2759"/>
<keyword evidence="3" id="KW-0964">Secreted</keyword>
<evidence type="ECO:0000313" key="8">
    <source>
        <dbReference type="Proteomes" id="UP001152888"/>
    </source>
</evidence>
<dbReference type="EMBL" id="CAKOFQ010007076">
    <property type="protein sequence ID" value="CAH1989929.1"/>
    <property type="molecule type" value="Genomic_DNA"/>
</dbReference>
<evidence type="ECO:0000256" key="5">
    <source>
        <dbReference type="ARBA" id="ARBA00023180"/>
    </source>
</evidence>
<organism evidence="7 8">
    <name type="scientific">Acanthoscelides obtectus</name>
    <name type="common">Bean weevil</name>
    <name type="synonym">Bruchus obtectus</name>
    <dbReference type="NCBI Taxonomy" id="200917"/>
    <lineage>
        <taxon>Eukaryota</taxon>
        <taxon>Metazoa</taxon>
        <taxon>Ecdysozoa</taxon>
        <taxon>Arthropoda</taxon>
        <taxon>Hexapoda</taxon>
        <taxon>Insecta</taxon>
        <taxon>Pterygota</taxon>
        <taxon>Neoptera</taxon>
        <taxon>Endopterygota</taxon>
        <taxon>Coleoptera</taxon>
        <taxon>Polyphaga</taxon>
        <taxon>Cucujiformia</taxon>
        <taxon>Chrysomeloidea</taxon>
        <taxon>Chrysomelidae</taxon>
        <taxon>Bruchinae</taxon>
        <taxon>Bruchini</taxon>
        <taxon>Acanthoscelides</taxon>
    </lineage>
</organism>
<keyword evidence="8" id="KW-1185">Reference proteome</keyword>
<name>A0A9P0PML5_ACAOB</name>
<reference evidence="7" key="1">
    <citation type="submission" date="2022-03" db="EMBL/GenBank/DDBJ databases">
        <authorList>
            <person name="Sayadi A."/>
        </authorList>
    </citation>
    <scope>NUCLEOTIDE SEQUENCE</scope>
</reference>
<feature type="chain" id="PRO_5040166437" description="Gamma-interferon-inducible lysosomal thiol reductase" evidence="6">
    <location>
        <begin position="24"/>
        <end position="206"/>
    </location>
</feature>
<dbReference type="GO" id="GO:0005576">
    <property type="term" value="C:extracellular region"/>
    <property type="evidence" value="ECO:0007669"/>
    <property type="project" value="UniProtKB-SubCell"/>
</dbReference>
<dbReference type="Pfam" id="PF03227">
    <property type="entry name" value="GILT"/>
    <property type="match status" value="1"/>
</dbReference>
<evidence type="ECO:0000256" key="3">
    <source>
        <dbReference type="ARBA" id="ARBA00022525"/>
    </source>
</evidence>
<accession>A0A9P0PML5</accession>
<sequence>MCINMKKLLCAVALLSALCLCQARATDKLKVTIYYETLCPACRAFILTDLYPAYSELGSYLDLEMVPYQWCRESEGEWTCMCQHGNDECLGNTYASCAFANYTTKVALEFMHCVEQEVAPDEPMPFKQCAKQAKISYEDLKYCAETEGLEMLIAAFKKAQDFKVPYLPFSSFNDKFDKSADIEAFKDFKKAVCRRLSNRPKACSTE</sequence>
<evidence type="ECO:0000256" key="4">
    <source>
        <dbReference type="ARBA" id="ARBA00022729"/>
    </source>
</evidence>
<keyword evidence="5" id="KW-0325">Glycoprotein</keyword>
<keyword evidence="4 6" id="KW-0732">Signal</keyword>
<dbReference type="Gene3D" id="3.40.30.10">
    <property type="entry name" value="Glutaredoxin"/>
    <property type="match status" value="1"/>
</dbReference>
<dbReference type="PANTHER" id="PTHR13234:SF8">
    <property type="entry name" value="GAMMA-INTERFERON-INDUCIBLE LYSOSOMAL THIOL REDUCTASE"/>
    <property type="match status" value="1"/>
</dbReference>
<proteinExistence type="inferred from homology"/>
<evidence type="ECO:0000256" key="6">
    <source>
        <dbReference type="SAM" id="SignalP"/>
    </source>
</evidence>
<evidence type="ECO:0000313" key="7">
    <source>
        <dbReference type="EMBL" id="CAH1989929.1"/>
    </source>
</evidence>
<dbReference type="GO" id="GO:0016671">
    <property type="term" value="F:oxidoreductase activity, acting on a sulfur group of donors, disulfide as acceptor"/>
    <property type="evidence" value="ECO:0007669"/>
    <property type="project" value="InterPro"/>
</dbReference>